<feature type="coiled-coil region" evidence="1">
    <location>
        <begin position="242"/>
        <end position="269"/>
    </location>
</feature>
<keyword evidence="2" id="KW-0695">RNA-directed DNA polymerase</keyword>
<dbReference type="EMBL" id="BKCJ010000251">
    <property type="protein sequence ID" value="GEU31428.1"/>
    <property type="molecule type" value="Genomic_DNA"/>
</dbReference>
<dbReference type="GO" id="GO:0003964">
    <property type="term" value="F:RNA-directed DNA polymerase activity"/>
    <property type="evidence" value="ECO:0007669"/>
    <property type="project" value="UniProtKB-KW"/>
</dbReference>
<protein>
    <submittedName>
        <fullName evidence="2">Putative reverse transcriptase domain-containing protein</fullName>
    </submittedName>
</protein>
<accession>A0A6L2J325</accession>
<evidence type="ECO:0000313" key="2">
    <source>
        <dbReference type="EMBL" id="GEU31428.1"/>
    </source>
</evidence>
<keyword evidence="2" id="KW-0548">Nucleotidyltransferase</keyword>
<evidence type="ECO:0000256" key="1">
    <source>
        <dbReference type="SAM" id="Coils"/>
    </source>
</evidence>
<proteinExistence type="predicted"/>
<keyword evidence="1" id="KW-0175">Coiled coil</keyword>
<gene>
    <name evidence="2" type="ORF">Tci_003406</name>
</gene>
<comment type="caution">
    <text evidence="2">The sequence shown here is derived from an EMBL/GenBank/DDBJ whole genome shotgun (WGS) entry which is preliminary data.</text>
</comment>
<name>A0A6L2J325_TANCI</name>
<organism evidence="2">
    <name type="scientific">Tanacetum cinerariifolium</name>
    <name type="common">Dalmatian daisy</name>
    <name type="synonym">Chrysanthemum cinerariifolium</name>
    <dbReference type="NCBI Taxonomy" id="118510"/>
    <lineage>
        <taxon>Eukaryota</taxon>
        <taxon>Viridiplantae</taxon>
        <taxon>Streptophyta</taxon>
        <taxon>Embryophyta</taxon>
        <taxon>Tracheophyta</taxon>
        <taxon>Spermatophyta</taxon>
        <taxon>Magnoliopsida</taxon>
        <taxon>eudicotyledons</taxon>
        <taxon>Gunneridae</taxon>
        <taxon>Pentapetalae</taxon>
        <taxon>asterids</taxon>
        <taxon>campanulids</taxon>
        <taxon>Asterales</taxon>
        <taxon>Asteraceae</taxon>
        <taxon>Asteroideae</taxon>
        <taxon>Anthemideae</taxon>
        <taxon>Anthemidinae</taxon>
        <taxon>Tanacetum</taxon>
    </lineage>
</organism>
<reference evidence="2" key="1">
    <citation type="journal article" date="2019" name="Sci. Rep.">
        <title>Draft genome of Tanacetum cinerariifolium, the natural source of mosquito coil.</title>
        <authorList>
            <person name="Yamashiro T."/>
            <person name="Shiraishi A."/>
            <person name="Satake H."/>
            <person name="Nakayama K."/>
        </authorList>
    </citation>
    <scope>NUCLEOTIDE SEQUENCE</scope>
</reference>
<keyword evidence="2" id="KW-0808">Transferase</keyword>
<dbReference type="AlphaFoldDB" id="A0A6L2J325"/>
<sequence>MLLLLVQGKLTNMTVEERFAFNISLRMFTRSIVIQRRMEDLQIGVESYQKKLNLTRPDMYCSDLKRKKAYIANSNLRGFIYQNKGKQNRLMRIDELNKFSDGTLTDVRTDLDDCLKGIQIKYLPRSIWRKSDKDRAAAMIQAIDKQLKTRRIMRSLERKIKDGGEGTYFQQSQTLITTCSYPTIKYNDIMKAQSMPKALGTRLDMTTAYHLQIDGQNALRLRHSPLMWVEIGEGQLIGPELVQETTEKISQIKDRLKAARDRQKSYADKRRKPLEFSVDPTRQVPLDEIRVDAKLNFVEEPMEILESEFKKFKQSRIAIIKISYHVDGDDFYENCGESWFIVINNPFWKNFQKRKRKIEADVETFTLSFRCVDEQDYGVLSVDLTTPRRRNE</sequence>